<dbReference type="EC" id="3.4.14.12" evidence="5"/>
<evidence type="ECO:0000313" key="5">
    <source>
        <dbReference type="EMBL" id="TWU41825.1"/>
    </source>
</evidence>
<keyword evidence="2" id="KW-0732">Signal</keyword>
<dbReference type="SUPFAM" id="SSF49468">
    <property type="entry name" value="VHL"/>
    <property type="match status" value="1"/>
</dbReference>
<organism evidence="5 6">
    <name type="scientific">Novipirellula artificiosorum</name>
    <dbReference type="NCBI Taxonomy" id="2528016"/>
    <lineage>
        <taxon>Bacteria</taxon>
        <taxon>Pseudomonadati</taxon>
        <taxon>Planctomycetota</taxon>
        <taxon>Planctomycetia</taxon>
        <taxon>Pirellulales</taxon>
        <taxon>Pirellulaceae</taxon>
        <taxon>Novipirellula</taxon>
    </lineage>
</organism>
<feature type="compositionally biased region" description="Basic and acidic residues" evidence="1">
    <location>
        <begin position="219"/>
        <end position="231"/>
    </location>
</feature>
<dbReference type="Proteomes" id="UP000319143">
    <property type="component" value="Unassembled WGS sequence"/>
</dbReference>
<dbReference type="InterPro" id="IPR001375">
    <property type="entry name" value="Peptidase_S9_cat"/>
</dbReference>
<comment type="caution">
    <text evidence="5">The sequence shown here is derived from an EMBL/GenBank/DDBJ whole genome shotgun (WGS) entry which is preliminary data.</text>
</comment>
<dbReference type="InterPro" id="IPR029058">
    <property type="entry name" value="AB_hydrolase_fold"/>
</dbReference>
<evidence type="ECO:0000256" key="2">
    <source>
        <dbReference type="SAM" id="SignalP"/>
    </source>
</evidence>
<dbReference type="GO" id="GO:0006508">
    <property type="term" value="P:proteolysis"/>
    <property type="evidence" value="ECO:0007669"/>
    <property type="project" value="InterPro"/>
</dbReference>
<dbReference type="AlphaFoldDB" id="A0A5C6DZF9"/>
<protein>
    <submittedName>
        <fullName evidence="5">Prolyl tripeptidyl peptidase</fullName>
        <ecNumber evidence="5">3.4.14.12</ecNumber>
    </submittedName>
</protein>
<feature type="region of interest" description="Disordered" evidence="1">
    <location>
        <begin position="219"/>
        <end position="241"/>
    </location>
</feature>
<accession>A0A5C6DZF9</accession>
<dbReference type="InterPro" id="IPR002469">
    <property type="entry name" value="Peptidase_S9B_N"/>
</dbReference>
<name>A0A5C6DZF9_9BACT</name>
<dbReference type="GO" id="GO:0008236">
    <property type="term" value="F:serine-type peptidase activity"/>
    <property type="evidence" value="ECO:0007669"/>
    <property type="project" value="InterPro"/>
</dbReference>
<gene>
    <name evidence="5" type="primary">ptpA_2</name>
    <name evidence="5" type="ORF">Poly41_01170</name>
</gene>
<feature type="domain" description="Dipeptidylpeptidase IV N-terminal" evidence="4">
    <location>
        <begin position="234"/>
        <end position="536"/>
    </location>
</feature>
<dbReference type="EMBL" id="SJPV01000001">
    <property type="protein sequence ID" value="TWU41825.1"/>
    <property type="molecule type" value="Genomic_DNA"/>
</dbReference>
<dbReference type="SUPFAM" id="SSF82171">
    <property type="entry name" value="DPP6 N-terminal domain-like"/>
    <property type="match status" value="1"/>
</dbReference>
<evidence type="ECO:0000313" key="6">
    <source>
        <dbReference type="Proteomes" id="UP000319143"/>
    </source>
</evidence>
<proteinExistence type="predicted"/>
<keyword evidence="5" id="KW-0378">Hydrolase</keyword>
<dbReference type="PROSITE" id="PS51257">
    <property type="entry name" value="PROKAR_LIPOPROTEIN"/>
    <property type="match status" value="1"/>
</dbReference>
<evidence type="ECO:0000259" key="4">
    <source>
        <dbReference type="Pfam" id="PF00930"/>
    </source>
</evidence>
<dbReference type="InterPro" id="IPR050278">
    <property type="entry name" value="Serine_Prot_S9B/DPPIV"/>
</dbReference>
<feature type="domain" description="Peptidase S9 prolyl oligopeptidase catalytic" evidence="3">
    <location>
        <begin position="621"/>
        <end position="814"/>
    </location>
</feature>
<feature type="signal peptide" evidence="2">
    <location>
        <begin position="1"/>
        <end position="35"/>
    </location>
</feature>
<dbReference type="Gene3D" id="3.40.50.1820">
    <property type="entry name" value="alpha/beta hydrolase"/>
    <property type="match status" value="1"/>
</dbReference>
<evidence type="ECO:0000256" key="1">
    <source>
        <dbReference type="SAM" id="MobiDB-lite"/>
    </source>
</evidence>
<reference evidence="5 6" key="1">
    <citation type="submission" date="2019-02" db="EMBL/GenBank/DDBJ databases">
        <title>Deep-cultivation of Planctomycetes and their phenomic and genomic characterization uncovers novel biology.</title>
        <authorList>
            <person name="Wiegand S."/>
            <person name="Jogler M."/>
            <person name="Boedeker C."/>
            <person name="Pinto D."/>
            <person name="Vollmers J."/>
            <person name="Rivas-Marin E."/>
            <person name="Kohn T."/>
            <person name="Peeters S.H."/>
            <person name="Heuer A."/>
            <person name="Rast P."/>
            <person name="Oberbeckmann S."/>
            <person name="Bunk B."/>
            <person name="Jeske O."/>
            <person name="Meyerdierks A."/>
            <person name="Storesund J.E."/>
            <person name="Kallscheuer N."/>
            <person name="Luecker S."/>
            <person name="Lage O.M."/>
            <person name="Pohl T."/>
            <person name="Merkel B.J."/>
            <person name="Hornburger P."/>
            <person name="Mueller R.-W."/>
            <person name="Bruemmer F."/>
            <person name="Labrenz M."/>
            <person name="Spormann A.M."/>
            <person name="Op Den Camp H."/>
            <person name="Overmann J."/>
            <person name="Amann R."/>
            <person name="Jetten M.S.M."/>
            <person name="Mascher T."/>
            <person name="Medema M.H."/>
            <person name="Devos D.P."/>
            <person name="Kaster A.-K."/>
            <person name="Ovreas L."/>
            <person name="Rohde M."/>
            <person name="Galperin M.Y."/>
            <person name="Jogler C."/>
        </authorList>
    </citation>
    <scope>NUCLEOTIDE SEQUENCE [LARGE SCALE GENOMIC DNA]</scope>
    <source>
        <strain evidence="5 6">Poly41</strain>
    </source>
</reference>
<dbReference type="Gene3D" id="2.140.10.30">
    <property type="entry name" value="Dipeptidylpeptidase IV, N-terminal domain"/>
    <property type="match status" value="1"/>
</dbReference>
<dbReference type="PANTHER" id="PTHR11731:SF118">
    <property type="entry name" value="BLR1971 PROTEIN"/>
    <property type="match status" value="1"/>
</dbReference>
<dbReference type="Pfam" id="PF00930">
    <property type="entry name" value="DPPIV_N"/>
    <property type="match status" value="1"/>
</dbReference>
<evidence type="ECO:0000259" key="3">
    <source>
        <dbReference type="Pfam" id="PF00326"/>
    </source>
</evidence>
<dbReference type="SUPFAM" id="SSF53474">
    <property type="entry name" value="alpha/beta-Hydrolases"/>
    <property type="match status" value="1"/>
</dbReference>
<feature type="chain" id="PRO_5022982697" evidence="2">
    <location>
        <begin position="36"/>
        <end position="822"/>
    </location>
</feature>
<dbReference type="Pfam" id="PF00326">
    <property type="entry name" value="Peptidase_S9"/>
    <property type="match status" value="1"/>
</dbReference>
<sequence precursor="true">MKIRRFFRLPLPRPLLLHRMGFLAVLVCSCPSLLAQGTLAEYEHWESLASRIDQPVFADKVKPNWIDESKGQFWYQIQRSEDNSLFVLVDATQGARQEFKSLPQLVRHLSDSDDELPADLKRDSLAPNARIQRSRDGGQRTEIHFKNETDEPLRYKWVNSSGGLVEYGKVEAGATASLSTFDGHSWVLETEAGQVVAAFVAAVWQSLAIIDAETPRPEPLELRRRPRDRSGQRHPSPDGQWHVEFANHNVVLVNNQSNNSITMTHDGMEQNGYGGNVWWSPDSAHFVVFKTTRIDVRTIPIVESSPKGSIHSKLLTVKYAKPGDPVDHDRPVLLHIPDEIERQEGDTTNVAQPIEDSLFSSPYSIGEVHWHKDSTFFSFVYNQRGHQVLRVIAVDAETAEPRVMIDEQSETFVCYSHKKYLRRLDQTDEAIWMSERSGWNHLYLIDQQTGDVKNAITSGPWVVRDVERVDEENRQVWLTVSGIDPDQDPYYKHLVRVDFDGSHLVRFTSANGDHRWVFSPEQRYLIDSYSRVDLPPVSVLCDANTGDMICELEHADASQLLNTGWRYPERFVAKGRDGVTDIFGIVIRPTHFDPSKTYPVLEAIYAGPHAAFVPKSFGRQTNLQKMAELGFIIVKMDGMGTSYRSKAFHDVCWKNLGDSGFADRIAWIKAAAKEHPEMDLTRVGIWGGSAGGQSAMRALIAHGDFYHAAVADCGCHDNRVDKMWWNEQWMGYPIESHYAEQSNVTQAHRMQGDLMLIVGELDHNVDPASTMQVVHALVKADKDFELLLMPGVGHGAAGHPYAERRQADFFVRKLWKREPRNP</sequence>
<dbReference type="InterPro" id="IPR036208">
    <property type="entry name" value="VHL_sf"/>
</dbReference>
<dbReference type="PANTHER" id="PTHR11731">
    <property type="entry name" value="PROTEASE FAMILY S9B,C DIPEPTIDYL-PEPTIDASE IV-RELATED"/>
    <property type="match status" value="1"/>
</dbReference>
<keyword evidence="6" id="KW-1185">Reference proteome</keyword>